<dbReference type="EC" id="3.4.-.-" evidence="8"/>
<keyword evidence="7" id="KW-0456">Lyase</keyword>
<evidence type="ECO:0000256" key="4">
    <source>
        <dbReference type="ARBA" id="ARBA00022801"/>
    </source>
</evidence>
<dbReference type="AlphaFoldDB" id="A0A8H2PTT4"/>
<keyword evidence="5" id="KW-0190">Covalent protein-DNA linkage</keyword>
<gene>
    <name evidence="9" type="ORF">FB472_1242</name>
</gene>
<keyword evidence="3" id="KW-0227">DNA damage</keyword>
<dbReference type="GO" id="GO:0016829">
    <property type="term" value="F:lyase activity"/>
    <property type="evidence" value="ECO:0007669"/>
    <property type="project" value="UniProtKB-KW"/>
</dbReference>
<keyword evidence="10" id="KW-1185">Reference proteome</keyword>
<evidence type="ECO:0000256" key="1">
    <source>
        <dbReference type="ARBA" id="ARBA00008136"/>
    </source>
</evidence>
<comment type="similarity">
    <text evidence="1 8">Belongs to the SOS response-associated peptidase family.</text>
</comment>
<dbReference type="GO" id="GO:0003697">
    <property type="term" value="F:single-stranded DNA binding"/>
    <property type="evidence" value="ECO:0007669"/>
    <property type="project" value="InterPro"/>
</dbReference>
<evidence type="ECO:0000256" key="7">
    <source>
        <dbReference type="ARBA" id="ARBA00023239"/>
    </source>
</evidence>
<dbReference type="PANTHER" id="PTHR13604:SF0">
    <property type="entry name" value="ABASIC SITE PROCESSING PROTEIN HMCES"/>
    <property type="match status" value="1"/>
</dbReference>
<evidence type="ECO:0000256" key="6">
    <source>
        <dbReference type="ARBA" id="ARBA00023125"/>
    </source>
</evidence>
<evidence type="ECO:0000256" key="2">
    <source>
        <dbReference type="ARBA" id="ARBA00022670"/>
    </source>
</evidence>
<dbReference type="Gene3D" id="3.90.1680.10">
    <property type="entry name" value="SOS response associated peptidase-like"/>
    <property type="match status" value="1"/>
</dbReference>
<name>A0A8H2PTT4_9MICO</name>
<protein>
    <recommendedName>
        <fullName evidence="8">Abasic site processing protein</fullName>
        <ecNumber evidence="8">3.4.-.-</ecNumber>
    </recommendedName>
</protein>
<dbReference type="GO" id="GO:0006508">
    <property type="term" value="P:proteolysis"/>
    <property type="evidence" value="ECO:0007669"/>
    <property type="project" value="UniProtKB-KW"/>
</dbReference>
<evidence type="ECO:0000313" key="10">
    <source>
        <dbReference type="Proteomes" id="UP000316560"/>
    </source>
</evidence>
<dbReference type="InterPro" id="IPR003738">
    <property type="entry name" value="SRAP"/>
</dbReference>
<dbReference type="Pfam" id="PF02586">
    <property type="entry name" value="SRAP"/>
    <property type="match status" value="1"/>
</dbReference>
<evidence type="ECO:0000256" key="5">
    <source>
        <dbReference type="ARBA" id="ARBA00023124"/>
    </source>
</evidence>
<dbReference type="InterPro" id="IPR036590">
    <property type="entry name" value="SRAP-like"/>
</dbReference>
<proteinExistence type="inferred from homology"/>
<dbReference type="GO" id="GO:0008233">
    <property type="term" value="F:peptidase activity"/>
    <property type="evidence" value="ECO:0007669"/>
    <property type="project" value="UniProtKB-KW"/>
</dbReference>
<organism evidence="9 10">
    <name type="scientific">Rhodoglobus vestalii</name>
    <dbReference type="NCBI Taxonomy" id="193384"/>
    <lineage>
        <taxon>Bacteria</taxon>
        <taxon>Bacillati</taxon>
        <taxon>Actinomycetota</taxon>
        <taxon>Actinomycetes</taxon>
        <taxon>Micrococcales</taxon>
        <taxon>Microbacteriaceae</taxon>
        <taxon>Rhodoglobus</taxon>
    </lineage>
</organism>
<evidence type="ECO:0000313" key="9">
    <source>
        <dbReference type="EMBL" id="TQO19671.1"/>
    </source>
</evidence>
<sequence length="229" mass="25723">MCMCGRFALDDKVNALIEEYVAAGGDYRQWAGSWNIKPTTQIPILFEDEEHGHRAELARWSLVAPWAKDLSQKFPTFNARSENITEKATWKNPVKTKRAIVPATGYFEWVTEGKTKTLNYIYDPAGELLGFAGLYSWWKDPSKEEDEAWLLSTTILTMATVPELAHLHDRNPVTLPRDFWDEWTAPTTVGDQTLVDAAVAAAIPIASALTSHQVTPLSGNSQRLIERMS</sequence>
<dbReference type="GO" id="GO:0106300">
    <property type="term" value="P:protein-DNA covalent cross-linking repair"/>
    <property type="evidence" value="ECO:0007669"/>
    <property type="project" value="InterPro"/>
</dbReference>
<dbReference type="Proteomes" id="UP000316560">
    <property type="component" value="Unassembled WGS sequence"/>
</dbReference>
<accession>A0A8H2PTT4</accession>
<dbReference type="EMBL" id="VFRA01000001">
    <property type="protein sequence ID" value="TQO19671.1"/>
    <property type="molecule type" value="Genomic_DNA"/>
</dbReference>
<evidence type="ECO:0000256" key="8">
    <source>
        <dbReference type="RuleBase" id="RU364100"/>
    </source>
</evidence>
<keyword evidence="2 8" id="KW-0645">Protease</keyword>
<keyword evidence="6" id="KW-0238">DNA-binding</keyword>
<comment type="caution">
    <text evidence="9">The sequence shown here is derived from an EMBL/GenBank/DDBJ whole genome shotgun (WGS) entry which is preliminary data.</text>
</comment>
<reference evidence="9 10" key="1">
    <citation type="submission" date="2019-06" db="EMBL/GenBank/DDBJ databases">
        <title>Sequencing the genomes of 1000 actinobacteria strains.</title>
        <authorList>
            <person name="Klenk H.-P."/>
        </authorList>
    </citation>
    <scope>NUCLEOTIDE SEQUENCE [LARGE SCALE GENOMIC DNA]</scope>
    <source>
        <strain evidence="9 10">DSM 21947</strain>
    </source>
</reference>
<evidence type="ECO:0000256" key="3">
    <source>
        <dbReference type="ARBA" id="ARBA00022763"/>
    </source>
</evidence>
<dbReference type="SUPFAM" id="SSF143081">
    <property type="entry name" value="BB1717-like"/>
    <property type="match status" value="1"/>
</dbReference>
<dbReference type="PANTHER" id="PTHR13604">
    <property type="entry name" value="DC12-RELATED"/>
    <property type="match status" value="1"/>
</dbReference>
<keyword evidence="4 8" id="KW-0378">Hydrolase</keyword>